<feature type="compositionally biased region" description="Basic and acidic residues" evidence="1">
    <location>
        <begin position="9"/>
        <end position="21"/>
    </location>
</feature>
<dbReference type="Proteomes" id="UP001642405">
    <property type="component" value="Unassembled WGS sequence"/>
</dbReference>
<organism evidence="2 3">
    <name type="scientific">Sporothrix curviconia</name>
    <dbReference type="NCBI Taxonomy" id="1260050"/>
    <lineage>
        <taxon>Eukaryota</taxon>
        <taxon>Fungi</taxon>
        <taxon>Dikarya</taxon>
        <taxon>Ascomycota</taxon>
        <taxon>Pezizomycotina</taxon>
        <taxon>Sordariomycetes</taxon>
        <taxon>Sordariomycetidae</taxon>
        <taxon>Ophiostomatales</taxon>
        <taxon>Ophiostomataceae</taxon>
        <taxon>Sporothrix</taxon>
    </lineage>
</organism>
<protein>
    <recommendedName>
        <fullName evidence="4">F-box domain containing protein</fullName>
    </recommendedName>
</protein>
<dbReference type="EMBL" id="CAWUHB010000030">
    <property type="protein sequence ID" value="CAK7224594.1"/>
    <property type="molecule type" value="Genomic_DNA"/>
</dbReference>
<feature type="region of interest" description="Disordered" evidence="1">
    <location>
        <begin position="1"/>
        <end position="24"/>
    </location>
</feature>
<comment type="caution">
    <text evidence="2">The sequence shown here is derived from an EMBL/GenBank/DDBJ whole genome shotgun (WGS) entry which is preliminary data.</text>
</comment>
<sequence>MLPGTSESDATKQDARDKEDELAVGIGRHKKRKRDIHLDMHPFCRFNDASPEMDNEPRYCGRWQLLADFIGKLPCLTDVVWDAEYPDFNLEVIERMIAGLARNLTNVWLAPMTIDELPPPLLYGSSGDKLVKYIPMWLRIVFRVNERGTVEARLGSGAVQNLKIDIHLDSPAAFDKILLHASPLTEVCITGYFNQDSLDKLIGLHGPSLHTLSLDSSSYPFMFDEETAQKLVDGCPQLQDLSLEVRRTYGNKGEVAVYRALSRLPQLRRVVFRLRLVFEPPAADFRKSRPSVIKEYAKDVLANSLINGKLTRAIFEVMSGMERSSRGDTVDGDSIARMRTNKLEYLHISPRIHVTGERTRVHLIVLALSHTWKESPRHLNGQMGHKNKDNQILMDLAPGTDEHSCWEDWTSLPLDL</sequence>
<accession>A0ABP0BZU4</accession>
<dbReference type="Pfam" id="PF07723">
    <property type="entry name" value="LRR_2"/>
    <property type="match status" value="1"/>
</dbReference>
<reference evidence="2 3" key="1">
    <citation type="submission" date="2024-01" db="EMBL/GenBank/DDBJ databases">
        <authorList>
            <person name="Allen C."/>
            <person name="Tagirdzhanova G."/>
        </authorList>
    </citation>
    <scope>NUCLEOTIDE SEQUENCE [LARGE SCALE GENOMIC DNA]</scope>
</reference>
<evidence type="ECO:0008006" key="4">
    <source>
        <dbReference type="Google" id="ProtNLM"/>
    </source>
</evidence>
<evidence type="ECO:0000313" key="2">
    <source>
        <dbReference type="EMBL" id="CAK7224594.1"/>
    </source>
</evidence>
<keyword evidence="3" id="KW-1185">Reference proteome</keyword>
<dbReference type="Gene3D" id="3.80.10.10">
    <property type="entry name" value="Ribonuclease Inhibitor"/>
    <property type="match status" value="1"/>
</dbReference>
<gene>
    <name evidence="2" type="ORF">SCUCBS95973_005570</name>
</gene>
<evidence type="ECO:0000313" key="3">
    <source>
        <dbReference type="Proteomes" id="UP001642405"/>
    </source>
</evidence>
<dbReference type="InterPro" id="IPR032675">
    <property type="entry name" value="LRR_dom_sf"/>
</dbReference>
<name>A0ABP0BZU4_9PEZI</name>
<dbReference type="InterPro" id="IPR013101">
    <property type="entry name" value="LRR_PRU1-like"/>
</dbReference>
<proteinExistence type="predicted"/>
<evidence type="ECO:0000256" key="1">
    <source>
        <dbReference type="SAM" id="MobiDB-lite"/>
    </source>
</evidence>